<gene>
    <name evidence="3" type="ORF">TELCIR_25005</name>
</gene>
<organism evidence="3 4">
    <name type="scientific">Teladorsagia circumcincta</name>
    <name type="common">Brown stomach worm</name>
    <name type="synonym">Ostertagia circumcincta</name>
    <dbReference type="NCBI Taxonomy" id="45464"/>
    <lineage>
        <taxon>Eukaryota</taxon>
        <taxon>Metazoa</taxon>
        <taxon>Ecdysozoa</taxon>
        <taxon>Nematoda</taxon>
        <taxon>Chromadorea</taxon>
        <taxon>Rhabditida</taxon>
        <taxon>Rhabditina</taxon>
        <taxon>Rhabditomorpha</taxon>
        <taxon>Strongyloidea</taxon>
        <taxon>Trichostrongylidae</taxon>
        <taxon>Teladorsagia</taxon>
    </lineage>
</organism>
<keyword evidence="1" id="KW-0326">Glycosidase</keyword>
<feature type="domain" description="Glycoside hydrolase family 31 TIM barrel" evidence="2">
    <location>
        <begin position="89"/>
        <end position="131"/>
    </location>
</feature>
<dbReference type="Gene3D" id="3.20.20.80">
    <property type="entry name" value="Glycosidases"/>
    <property type="match status" value="2"/>
</dbReference>
<evidence type="ECO:0000313" key="4">
    <source>
        <dbReference type="Proteomes" id="UP000230423"/>
    </source>
</evidence>
<dbReference type="AlphaFoldDB" id="A0A2G9T6S3"/>
<dbReference type="PANTHER" id="PTHR22762:SF133">
    <property type="entry name" value="P-TYPE DOMAIN-CONTAINING PROTEIN"/>
    <property type="match status" value="1"/>
</dbReference>
<dbReference type="PANTHER" id="PTHR22762">
    <property type="entry name" value="ALPHA-GLUCOSIDASE"/>
    <property type="match status" value="1"/>
</dbReference>
<sequence>GQSLATKTLCLLAVQADGKERFYNVKSLYGWSHARSTRPAQHAATGKRGIVISRYEELSTLFTLLGIVTHSMTSAIGPLSLIRKSLNDLSSSTFVSAGRFTGHWLGDNTATWTDLQHAIIGVQEFNMFGIP</sequence>
<evidence type="ECO:0000313" key="3">
    <source>
        <dbReference type="EMBL" id="PIO53653.1"/>
    </source>
</evidence>
<dbReference type="Proteomes" id="UP000230423">
    <property type="component" value="Unassembled WGS sequence"/>
</dbReference>
<evidence type="ECO:0000259" key="2">
    <source>
        <dbReference type="Pfam" id="PF01055"/>
    </source>
</evidence>
<name>A0A2G9T6S3_TELCI</name>
<accession>A0A2G9T6S3</accession>
<dbReference type="GO" id="GO:0004558">
    <property type="term" value="F:alpha-1,4-glucosidase activity"/>
    <property type="evidence" value="ECO:0007669"/>
    <property type="project" value="TreeGrafter"/>
</dbReference>
<dbReference type="Pfam" id="PF01055">
    <property type="entry name" value="Glyco_hydro_31_2nd"/>
    <property type="match status" value="1"/>
</dbReference>
<dbReference type="OrthoDB" id="1334205at2759"/>
<dbReference type="GO" id="GO:0005975">
    <property type="term" value="P:carbohydrate metabolic process"/>
    <property type="evidence" value="ECO:0007669"/>
    <property type="project" value="InterPro"/>
</dbReference>
<protein>
    <recommendedName>
        <fullName evidence="2">Glycoside hydrolase family 31 TIM barrel domain-containing protein</fullName>
    </recommendedName>
</protein>
<proteinExistence type="inferred from homology"/>
<keyword evidence="1" id="KW-0378">Hydrolase</keyword>
<keyword evidence="4" id="KW-1185">Reference proteome</keyword>
<dbReference type="InterPro" id="IPR000322">
    <property type="entry name" value="Glyco_hydro_31_TIM"/>
</dbReference>
<reference evidence="3 4" key="1">
    <citation type="submission" date="2015-09" db="EMBL/GenBank/DDBJ databases">
        <title>Draft genome of the parasitic nematode Teladorsagia circumcincta isolate WARC Sus (inbred).</title>
        <authorList>
            <person name="Mitreva M."/>
        </authorList>
    </citation>
    <scope>NUCLEOTIDE SEQUENCE [LARGE SCALE GENOMIC DNA]</scope>
    <source>
        <strain evidence="3 4">S</strain>
    </source>
</reference>
<comment type="similarity">
    <text evidence="1">Belongs to the glycosyl hydrolase 31 family.</text>
</comment>
<evidence type="ECO:0000256" key="1">
    <source>
        <dbReference type="RuleBase" id="RU361185"/>
    </source>
</evidence>
<feature type="non-terminal residue" evidence="3">
    <location>
        <position position="1"/>
    </location>
</feature>
<dbReference type="EMBL" id="KZ408851">
    <property type="protein sequence ID" value="PIO53653.1"/>
    <property type="molecule type" value="Genomic_DNA"/>
</dbReference>